<dbReference type="PATRIC" id="fig|1423769.4.peg.3100"/>
<sequence>MRDYNYAAADKMPSAKGLISDKNGLFHFNPTATVPGSTHYFKVVETVAPTNYAKGETALIVYQVGKGVTGIKSLDGSTISDSYGPMKKVNTGADVVYTDKDLTYKLHVRRQVPKSDSKGITTASFESVQEQVAVNFTPINVPTSRGTIQLNSDAKSGDIPISVKQMASALNIDPAPTSGSVQFMLSIQPTMADGFTVPVSRIVTFKWGNNGGFYVDRY</sequence>
<name>A0A0R1R4W9_9LACO</name>
<comment type="caution">
    <text evidence="1">The sequence shown here is derived from an EMBL/GenBank/DDBJ whole genome shotgun (WGS) entry which is preliminary data.</text>
</comment>
<dbReference type="Proteomes" id="UP000051790">
    <property type="component" value="Unassembled WGS sequence"/>
</dbReference>
<dbReference type="EMBL" id="AZEU01000052">
    <property type="protein sequence ID" value="KRL52039.1"/>
    <property type="molecule type" value="Genomic_DNA"/>
</dbReference>
<proteinExistence type="predicted"/>
<evidence type="ECO:0000313" key="2">
    <source>
        <dbReference type="Proteomes" id="UP000051790"/>
    </source>
</evidence>
<protein>
    <submittedName>
        <fullName evidence="1">Uncharacterized protein</fullName>
    </submittedName>
</protein>
<gene>
    <name evidence="1" type="ORF">FD01_GL002875</name>
</gene>
<reference evidence="1 2" key="1">
    <citation type="journal article" date="2015" name="Genome Announc.">
        <title>Expanding the biotechnology potential of lactobacilli through comparative genomics of 213 strains and associated genera.</title>
        <authorList>
            <person name="Sun Z."/>
            <person name="Harris H.M."/>
            <person name="McCann A."/>
            <person name="Guo C."/>
            <person name="Argimon S."/>
            <person name="Zhang W."/>
            <person name="Yang X."/>
            <person name="Jeffery I.B."/>
            <person name="Cooney J.C."/>
            <person name="Kagawa T.F."/>
            <person name="Liu W."/>
            <person name="Song Y."/>
            <person name="Salvetti E."/>
            <person name="Wrobel A."/>
            <person name="Rasinkangas P."/>
            <person name="Parkhill J."/>
            <person name="Rea M.C."/>
            <person name="O'Sullivan O."/>
            <person name="Ritari J."/>
            <person name="Douillard F.P."/>
            <person name="Paul Ross R."/>
            <person name="Yang R."/>
            <person name="Briner A.E."/>
            <person name="Felis G.E."/>
            <person name="de Vos W.M."/>
            <person name="Barrangou R."/>
            <person name="Klaenhammer T.R."/>
            <person name="Caufield P.W."/>
            <person name="Cui Y."/>
            <person name="Zhang H."/>
            <person name="O'Toole P.W."/>
        </authorList>
    </citation>
    <scope>NUCLEOTIDE SEQUENCE [LARGE SCALE GENOMIC DNA]</scope>
    <source>
        <strain evidence="1 2">DSM 13343</strain>
    </source>
</reference>
<dbReference type="AlphaFoldDB" id="A0A0R1R4W9"/>
<accession>A0A0R1R4W9</accession>
<keyword evidence="2" id="KW-1185">Reference proteome</keyword>
<evidence type="ECO:0000313" key="1">
    <source>
        <dbReference type="EMBL" id="KRL52039.1"/>
    </source>
</evidence>
<organism evidence="1 2">
    <name type="scientific">Lacticaseibacillus manihotivorans DSM 13343 = JCM 12514</name>
    <dbReference type="NCBI Taxonomy" id="1423769"/>
    <lineage>
        <taxon>Bacteria</taxon>
        <taxon>Bacillati</taxon>
        <taxon>Bacillota</taxon>
        <taxon>Bacilli</taxon>
        <taxon>Lactobacillales</taxon>
        <taxon>Lactobacillaceae</taxon>
        <taxon>Lacticaseibacillus</taxon>
    </lineage>
</organism>